<reference evidence="1 2" key="1">
    <citation type="submission" date="2016-10" db="EMBL/GenBank/DDBJ databases">
        <authorList>
            <person name="de Groot N.N."/>
        </authorList>
    </citation>
    <scope>NUCLEOTIDE SEQUENCE [LARGE SCALE GENOMIC DNA]</scope>
    <source>
        <strain evidence="1 2">DSM 23310</strain>
    </source>
</reference>
<dbReference type="InterPro" id="IPR041242">
    <property type="entry name" value="HNHc_6"/>
</dbReference>
<organism evidence="1 2">
    <name type="scientific">Tepidimicrobium xylanilyticum</name>
    <dbReference type="NCBI Taxonomy" id="1123352"/>
    <lineage>
        <taxon>Bacteria</taxon>
        <taxon>Bacillati</taxon>
        <taxon>Bacillota</taxon>
        <taxon>Tissierellia</taxon>
        <taxon>Tissierellales</taxon>
        <taxon>Tepidimicrobiaceae</taxon>
        <taxon>Tepidimicrobium</taxon>
    </lineage>
</organism>
<dbReference type="EMBL" id="FNNG01000029">
    <property type="protein sequence ID" value="SDX87919.1"/>
    <property type="molecule type" value="Genomic_DNA"/>
</dbReference>
<accession>A0A1H3FCR3</accession>
<dbReference type="RefSeq" id="WP_093755214.1">
    <property type="nucleotide sequence ID" value="NZ_FNNG01000029.1"/>
</dbReference>
<dbReference type="Proteomes" id="UP000198828">
    <property type="component" value="Unassembled WGS sequence"/>
</dbReference>
<gene>
    <name evidence="1" type="ORF">SAMN05660923_03099</name>
</gene>
<proteinExistence type="predicted"/>
<sequence length="213" mass="25225">MQYFSQITNIRETEKGTDLILHIPGELIQRKIIKYRNGSVINAEIRIDDNRTITAEQRKKIYATIRDIADYLGDWPEYYKEFLKFQFCMEKGIDYFSLSNCSISIARDFITYLIDFILREGIPLSEAALKRTDDIDRYLWSCIKYGKCCICGRKGETHHYNAIGMGRNRKKIDDSDLRKMQLCRIHHTEIETIGRESFEKKYHVYGIIHDEEE</sequence>
<protein>
    <submittedName>
        <fullName evidence="1">Putative HNHc nuclease</fullName>
    </submittedName>
</protein>
<evidence type="ECO:0000313" key="2">
    <source>
        <dbReference type="Proteomes" id="UP000198828"/>
    </source>
</evidence>
<evidence type="ECO:0000313" key="1">
    <source>
        <dbReference type="EMBL" id="SDX87919.1"/>
    </source>
</evidence>
<dbReference type="Pfam" id="PF16784">
    <property type="entry name" value="HNHc_6"/>
    <property type="match status" value="1"/>
</dbReference>
<dbReference type="OrthoDB" id="1665841at2"/>
<dbReference type="AlphaFoldDB" id="A0A1H3FCR3"/>
<keyword evidence="2" id="KW-1185">Reference proteome</keyword>
<name>A0A1H3FCR3_9FIRM</name>